<organism evidence="1 2">
    <name type="scientific">Adineta steineri</name>
    <dbReference type="NCBI Taxonomy" id="433720"/>
    <lineage>
        <taxon>Eukaryota</taxon>
        <taxon>Metazoa</taxon>
        <taxon>Spiralia</taxon>
        <taxon>Gnathifera</taxon>
        <taxon>Rotifera</taxon>
        <taxon>Eurotatoria</taxon>
        <taxon>Bdelloidea</taxon>
        <taxon>Adinetida</taxon>
        <taxon>Adinetidae</taxon>
        <taxon>Adineta</taxon>
    </lineage>
</organism>
<dbReference type="EMBL" id="CAJOAZ010028674">
    <property type="protein sequence ID" value="CAF4419348.1"/>
    <property type="molecule type" value="Genomic_DNA"/>
</dbReference>
<protein>
    <submittedName>
        <fullName evidence="1">Uncharacterized protein</fullName>
    </submittedName>
</protein>
<accession>A0A820QDN5</accession>
<dbReference type="Proteomes" id="UP000663844">
    <property type="component" value="Unassembled WGS sequence"/>
</dbReference>
<gene>
    <name evidence="1" type="ORF">OXD698_LOCUS52538</name>
</gene>
<comment type="caution">
    <text evidence="1">The sequence shown here is derived from an EMBL/GenBank/DDBJ whole genome shotgun (WGS) entry which is preliminary data.</text>
</comment>
<sequence length="55" mass="6147">AGGKSLQKTWDKKLKENNKAPVISISTDGKLTSKAVYFVPWEPRSDPDLLCRSIE</sequence>
<evidence type="ECO:0000313" key="2">
    <source>
        <dbReference type="Proteomes" id="UP000663844"/>
    </source>
</evidence>
<evidence type="ECO:0000313" key="1">
    <source>
        <dbReference type="EMBL" id="CAF4419348.1"/>
    </source>
</evidence>
<proteinExistence type="predicted"/>
<feature type="non-terminal residue" evidence="1">
    <location>
        <position position="55"/>
    </location>
</feature>
<feature type="non-terminal residue" evidence="1">
    <location>
        <position position="1"/>
    </location>
</feature>
<name>A0A820QDN5_9BILA</name>
<reference evidence="1" key="1">
    <citation type="submission" date="2021-02" db="EMBL/GenBank/DDBJ databases">
        <authorList>
            <person name="Nowell W R."/>
        </authorList>
    </citation>
    <scope>NUCLEOTIDE SEQUENCE</scope>
</reference>
<dbReference type="AlphaFoldDB" id="A0A820QDN5"/>